<accession>A0AAV7TKK1</accession>
<dbReference type="EMBL" id="JANPWB010000006">
    <property type="protein sequence ID" value="KAJ1177172.1"/>
    <property type="molecule type" value="Genomic_DNA"/>
</dbReference>
<proteinExistence type="predicted"/>
<dbReference type="Proteomes" id="UP001066276">
    <property type="component" value="Chromosome 3_2"/>
</dbReference>
<gene>
    <name evidence="1" type="ORF">NDU88_002434</name>
</gene>
<evidence type="ECO:0008006" key="3">
    <source>
        <dbReference type="Google" id="ProtNLM"/>
    </source>
</evidence>
<organism evidence="1 2">
    <name type="scientific">Pleurodeles waltl</name>
    <name type="common">Iberian ribbed newt</name>
    <dbReference type="NCBI Taxonomy" id="8319"/>
    <lineage>
        <taxon>Eukaryota</taxon>
        <taxon>Metazoa</taxon>
        <taxon>Chordata</taxon>
        <taxon>Craniata</taxon>
        <taxon>Vertebrata</taxon>
        <taxon>Euteleostomi</taxon>
        <taxon>Amphibia</taxon>
        <taxon>Batrachia</taxon>
        <taxon>Caudata</taxon>
        <taxon>Salamandroidea</taxon>
        <taxon>Salamandridae</taxon>
        <taxon>Pleurodelinae</taxon>
        <taxon>Pleurodeles</taxon>
    </lineage>
</organism>
<dbReference type="AlphaFoldDB" id="A0AAV7TKK1"/>
<reference evidence="1" key="1">
    <citation type="journal article" date="2022" name="bioRxiv">
        <title>Sequencing and chromosome-scale assembly of the giantPleurodeles waltlgenome.</title>
        <authorList>
            <person name="Brown T."/>
            <person name="Elewa A."/>
            <person name="Iarovenko S."/>
            <person name="Subramanian E."/>
            <person name="Araus A.J."/>
            <person name="Petzold A."/>
            <person name="Susuki M."/>
            <person name="Suzuki K.-i.T."/>
            <person name="Hayashi T."/>
            <person name="Toyoda A."/>
            <person name="Oliveira C."/>
            <person name="Osipova E."/>
            <person name="Leigh N.D."/>
            <person name="Simon A."/>
            <person name="Yun M.H."/>
        </authorList>
    </citation>
    <scope>NUCLEOTIDE SEQUENCE</scope>
    <source>
        <strain evidence="1">20211129_DDA</strain>
        <tissue evidence="1">Liver</tissue>
    </source>
</reference>
<protein>
    <recommendedName>
        <fullName evidence="3">Reverse transcriptase zinc-binding domain-containing protein</fullName>
    </recommendedName>
</protein>
<evidence type="ECO:0000313" key="2">
    <source>
        <dbReference type="Proteomes" id="UP001066276"/>
    </source>
</evidence>
<keyword evidence="2" id="KW-1185">Reference proteome</keyword>
<evidence type="ECO:0000313" key="1">
    <source>
        <dbReference type="EMBL" id="KAJ1177172.1"/>
    </source>
</evidence>
<sequence length="185" mass="21088">MELFMLGDLYEDGQLLSFSRLQLGLPSGQFLLYNSLLRALRTKWGDVSVAPPMHLLTQYLHVMGRGRRLISWFAGALPVHTVLESDALRMAWEEDTGISISETHWSLAIVNMAIVTYQCNIPRNSRFCLIQFYIVHRAYLTLARVNKYFARQDAACPRCCSVGADLLHMLWSCPSLCSARRVLFT</sequence>
<name>A0AAV7TKK1_PLEWA</name>
<comment type="caution">
    <text evidence="1">The sequence shown here is derived from an EMBL/GenBank/DDBJ whole genome shotgun (WGS) entry which is preliminary data.</text>
</comment>